<dbReference type="Proteomes" id="UP000053424">
    <property type="component" value="Unassembled WGS sequence"/>
</dbReference>
<evidence type="ECO:0000256" key="1">
    <source>
        <dbReference type="SAM" id="MobiDB-lite"/>
    </source>
</evidence>
<sequence length="285" mass="31772">MGEGSGSSGGPPSWDVDVFQISDLPPEERRVLEPGRSVDPRLPSFFADEKKSELRRQFLLQLSALSLFTPRTSFQLKLMHPSVGSLGKRYEFIIPAQETFSKNSLTRRAKDRNSVYHGSLHTLGIVVDPNSSIAAMRREDGTTCLYYQEPTTDFIRMVSHSDSTKVWTDCPRIAKAAKNSSFAVVKCPNTKLVSRIYYQDPELHLRERHYDRFWDGWTLGHFDAGVQPRGTPITAEVVHGGDVGINVIWRDALGRVASASWSKSSGWDVPNSDGGLHAPVPDGRD</sequence>
<dbReference type="Gene3D" id="2.120.10.70">
    <property type="entry name" value="Fucose-specific lectin"/>
    <property type="match status" value="1"/>
</dbReference>
<accession>A0A0C3CTR7</accession>
<organism evidence="2 3">
    <name type="scientific">Hebeloma cylindrosporum</name>
    <dbReference type="NCBI Taxonomy" id="76867"/>
    <lineage>
        <taxon>Eukaryota</taxon>
        <taxon>Fungi</taxon>
        <taxon>Dikarya</taxon>
        <taxon>Basidiomycota</taxon>
        <taxon>Agaricomycotina</taxon>
        <taxon>Agaricomycetes</taxon>
        <taxon>Agaricomycetidae</taxon>
        <taxon>Agaricales</taxon>
        <taxon>Agaricineae</taxon>
        <taxon>Hymenogastraceae</taxon>
        <taxon>Hebeloma</taxon>
    </lineage>
</organism>
<protein>
    <submittedName>
        <fullName evidence="2">Uncharacterized protein</fullName>
    </submittedName>
</protein>
<keyword evidence="3" id="KW-1185">Reference proteome</keyword>
<proteinExistence type="predicted"/>
<gene>
    <name evidence="2" type="ORF">M413DRAFT_7801</name>
</gene>
<name>A0A0C3CTR7_HEBCY</name>
<dbReference type="AlphaFoldDB" id="A0A0C3CTR7"/>
<feature type="region of interest" description="Disordered" evidence="1">
    <location>
        <begin position="262"/>
        <end position="285"/>
    </location>
</feature>
<dbReference type="HOGENOM" id="CLU_069656_0_0_1"/>
<reference evidence="3" key="2">
    <citation type="submission" date="2015-01" db="EMBL/GenBank/DDBJ databases">
        <title>Evolutionary Origins and Diversification of the Mycorrhizal Mutualists.</title>
        <authorList>
            <consortium name="DOE Joint Genome Institute"/>
            <consortium name="Mycorrhizal Genomics Consortium"/>
            <person name="Kohler A."/>
            <person name="Kuo A."/>
            <person name="Nagy L.G."/>
            <person name="Floudas D."/>
            <person name="Copeland A."/>
            <person name="Barry K.W."/>
            <person name="Cichocki N."/>
            <person name="Veneault-Fourrey C."/>
            <person name="LaButti K."/>
            <person name="Lindquist E.A."/>
            <person name="Lipzen A."/>
            <person name="Lundell T."/>
            <person name="Morin E."/>
            <person name="Murat C."/>
            <person name="Riley R."/>
            <person name="Ohm R."/>
            <person name="Sun H."/>
            <person name="Tunlid A."/>
            <person name="Henrissat B."/>
            <person name="Grigoriev I.V."/>
            <person name="Hibbett D.S."/>
            <person name="Martin F."/>
        </authorList>
    </citation>
    <scope>NUCLEOTIDE SEQUENCE [LARGE SCALE GENOMIC DNA]</scope>
    <source>
        <strain evidence="3">h7</strain>
    </source>
</reference>
<dbReference type="OrthoDB" id="3057900at2759"/>
<dbReference type="SUPFAM" id="SSF89372">
    <property type="entry name" value="Fucose-specific lectin"/>
    <property type="match status" value="1"/>
</dbReference>
<evidence type="ECO:0000313" key="3">
    <source>
        <dbReference type="Proteomes" id="UP000053424"/>
    </source>
</evidence>
<dbReference type="EMBL" id="KN831770">
    <property type="protein sequence ID" value="KIM47266.1"/>
    <property type="molecule type" value="Genomic_DNA"/>
</dbReference>
<reference evidence="2 3" key="1">
    <citation type="submission" date="2014-04" db="EMBL/GenBank/DDBJ databases">
        <authorList>
            <consortium name="DOE Joint Genome Institute"/>
            <person name="Kuo A."/>
            <person name="Gay G."/>
            <person name="Dore J."/>
            <person name="Kohler A."/>
            <person name="Nagy L.G."/>
            <person name="Floudas D."/>
            <person name="Copeland A."/>
            <person name="Barry K.W."/>
            <person name="Cichocki N."/>
            <person name="Veneault-Fourrey C."/>
            <person name="LaButti K."/>
            <person name="Lindquist E.A."/>
            <person name="Lipzen A."/>
            <person name="Lundell T."/>
            <person name="Morin E."/>
            <person name="Murat C."/>
            <person name="Sun H."/>
            <person name="Tunlid A."/>
            <person name="Henrissat B."/>
            <person name="Grigoriev I.V."/>
            <person name="Hibbett D.S."/>
            <person name="Martin F."/>
            <person name="Nordberg H.P."/>
            <person name="Cantor M.N."/>
            <person name="Hua S.X."/>
        </authorList>
    </citation>
    <scope>NUCLEOTIDE SEQUENCE [LARGE SCALE GENOMIC DNA]</scope>
    <source>
        <strain evidence="3">h7</strain>
    </source>
</reference>
<evidence type="ECO:0000313" key="2">
    <source>
        <dbReference type="EMBL" id="KIM47266.1"/>
    </source>
</evidence>